<keyword evidence="3" id="KW-1185">Reference proteome</keyword>
<dbReference type="AlphaFoldDB" id="A0A8J3YR97"/>
<comment type="caution">
    <text evidence="2">The sequence shown here is derived from an EMBL/GenBank/DDBJ whole genome shotgun (WGS) entry which is preliminary data.</text>
</comment>
<sequence>MDQWAVGTFGGPADGGKSGHRWSNGAVRASQVWVPVLGWCASTLASIAVGMVALQPVLRAAAPPPAPDLAARAPQIAGQPAPSLPSALPSATPSGSRSAGPSATGSPRAASPPAAGGAEKTPTVVDGWTVTTSADGTKTYMRSFRVAGGQAVIRMTPGKVTLVSATPNPGYSVDTVQNEPGNLAVQFTEANHYFIIHALWHNNAPFSEVSEVGN</sequence>
<proteinExistence type="predicted"/>
<reference evidence="2" key="1">
    <citation type="submission" date="2021-01" db="EMBL/GenBank/DDBJ databases">
        <title>Whole genome shotgun sequence of Virgisporangium aliadipatigenens NBRC 105644.</title>
        <authorList>
            <person name="Komaki H."/>
            <person name="Tamura T."/>
        </authorList>
    </citation>
    <scope>NUCLEOTIDE SEQUENCE</scope>
    <source>
        <strain evidence="2">NBRC 105644</strain>
    </source>
</reference>
<feature type="region of interest" description="Disordered" evidence="1">
    <location>
        <begin position="1"/>
        <end position="20"/>
    </location>
</feature>
<dbReference type="Proteomes" id="UP000619260">
    <property type="component" value="Unassembled WGS sequence"/>
</dbReference>
<feature type="region of interest" description="Disordered" evidence="1">
    <location>
        <begin position="64"/>
        <end position="126"/>
    </location>
</feature>
<accession>A0A8J3YR97</accession>
<protein>
    <recommendedName>
        <fullName evidence="4">DNA mismatch repair protein MutL</fullName>
    </recommendedName>
</protein>
<evidence type="ECO:0000256" key="1">
    <source>
        <dbReference type="SAM" id="MobiDB-lite"/>
    </source>
</evidence>
<gene>
    <name evidence="2" type="ORF">Val02_59280</name>
</gene>
<evidence type="ECO:0008006" key="4">
    <source>
        <dbReference type="Google" id="ProtNLM"/>
    </source>
</evidence>
<evidence type="ECO:0000313" key="3">
    <source>
        <dbReference type="Proteomes" id="UP000619260"/>
    </source>
</evidence>
<evidence type="ECO:0000313" key="2">
    <source>
        <dbReference type="EMBL" id="GIJ49042.1"/>
    </source>
</evidence>
<organism evidence="2 3">
    <name type="scientific">Virgisporangium aliadipatigenens</name>
    <dbReference type="NCBI Taxonomy" id="741659"/>
    <lineage>
        <taxon>Bacteria</taxon>
        <taxon>Bacillati</taxon>
        <taxon>Actinomycetota</taxon>
        <taxon>Actinomycetes</taxon>
        <taxon>Micromonosporales</taxon>
        <taxon>Micromonosporaceae</taxon>
        <taxon>Virgisporangium</taxon>
    </lineage>
</organism>
<feature type="compositionally biased region" description="Low complexity" evidence="1">
    <location>
        <begin position="68"/>
        <end position="118"/>
    </location>
</feature>
<name>A0A8J3YR97_9ACTN</name>
<dbReference type="EMBL" id="BOPF01000024">
    <property type="protein sequence ID" value="GIJ49042.1"/>
    <property type="molecule type" value="Genomic_DNA"/>
</dbReference>